<evidence type="ECO:0000313" key="1">
    <source>
        <dbReference type="EMBL" id="EFC52688.1"/>
    </source>
</evidence>
<comment type="caution">
    <text evidence="1">The sequence shown here is derived from an EMBL/GenBank/DDBJ whole genome shotgun (WGS) entry which is preliminary data.</text>
</comment>
<dbReference type="GO" id="GO:0008198">
    <property type="term" value="F:ferrous iron binding"/>
    <property type="evidence" value="ECO:0007669"/>
    <property type="project" value="TreeGrafter"/>
</dbReference>
<dbReference type="AlphaFoldDB" id="A0A9W5MZV6"/>
<dbReference type="PANTHER" id="PTHR37532">
    <property type="entry name" value="PROTEIN ISCX"/>
    <property type="match status" value="1"/>
</dbReference>
<sequence length="104" mass="12262">MLKNSAIIYLPIFRKTIWQSNFFLIKIITNSPNPIKEHIMKWTDTQRIAEELYDLHGDSIDPKTVRFTQLRDLIMALPEFDDDPTRCGERILEAVQQAWIDEAE</sequence>
<organism evidence="1 2">
    <name type="scientific">Neisseria subflava NJ9703</name>
    <dbReference type="NCBI Taxonomy" id="546268"/>
    <lineage>
        <taxon>Bacteria</taxon>
        <taxon>Pseudomonadati</taxon>
        <taxon>Pseudomonadota</taxon>
        <taxon>Betaproteobacteria</taxon>
        <taxon>Neisseriales</taxon>
        <taxon>Neisseriaceae</taxon>
        <taxon>Neisseria</taxon>
    </lineage>
</organism>
<dbReference type="GO" id="GO:0016226">
    <property type="term" value="P:iron-sulfur cluster assembly"/>
    <property type="evidence" value="ECO:0007669"/>
    <property type="project" value="InterPro"/>
</dbReference>
<dbReference type="FunFam" id="1.10.10.600:FF:000002">
    <property type="entry name" value="FeS assembly protein IscX"/>
    <property type="match status" value="1"/>
</dbReference>
<dbReference type="Gene3D" id="1.10.10.600">
    <property type="entry name" value="IscX-like"/>
    <property type="match status" value="1"/>
</dbReference>
<dbReference type="SUPFAM" id="SSF140319">
    <property type="entry name" value="IscX-like"/>
    <property type="match status" value="1"/>
</dbReference>
<dbReference type="NCBIfam" id="TIGR03412">
    <property type="entry name" value="iscX_yfhJ"/>
    <property type="match status" value="1"/>
</dbReference>
<dbReference type="Proteomes" id="UP000004621">
    <property type="component" value="Unassembled WGS sequence"/>
</dbReference>
<gene>
    <name evidence="1" type="primary">iscX</name>
    <name evidence="1" type="ORF">NEISUBOT_03523</name>
</gene>
<protein>
    <submittedName>
        <fullName evidence="1">FeS assembly protein IscX</fullName>
    </submittedName>
</protein>
<evidence type="ECO:0000313" key="2">
    <source>
        <dbReference type="Proteomes" id="UP000004621"/>
    </source>
</evidence>
<dbReference type="PANTHER" id="PTHR37532:SF1">
    <property type="entry name" value="PROTEIN ISCX"/>
    <property type="match status" value="1"/>
</dbReference>
<dbReference type="InterPro" id="IPR036762">
    <property type="entry name" value="IscX-like_sf"/>
</dbReference>
<name>A0A9W5MZV6_NEISU</name>
<accession>A0A9W5MZV6</accession>
<proteinExistence type="predicted"/>
<dbReference type="GO" id="GO:0005829">
    <property type="term" value="C:cytosol"/>
    <property type="evidence" value="ECO:0007669"/>
    <property type="project" value="TreeGrafter"/>
</dbReference>
<dbReference type="EMBL" id="ACEO02000002">
    <property type="protein sequence ID" value="EFC52688.1"/>
    <property type="molecule type" value="Genomic_DNA"/>
</dbReference>
<dbReference type="InterPro" id="IPR007479">
    <property type="entry name" value="ISC_FeS_clus_asmbl_IscsX"/>
</dbReference>
<reference evidence="1 2" key="1">
    <citation type="submission" date="2010-01" db="EMBL/GenBank/DDBJ databases">
        <authorList>
            <person name="Weinstock G."/>
            <person name="Sodergren E."/>
            <person name="Clifton S."/>
            <person name="Fulton L."/>
            <person name="Fulton B."/>
            <person name="Courtney L."/>
            <person name="Fronick C."/>
            <person name="Harrison M."/>
            <person name="Strong C."/>
            <person name="Farmer C."/>
            <person name="Delahaunty K."/>
            <person name="Markovic C."/>
            <person name="Hall O."/>
            <person name="Minx P."/>
            <person name="Tomlinson C."/>
            <person name="Mitreva M."/>
            <person name="Nelson J."/>
            <person name="Hou S."/>
            <person name="Wollam A."/>
            <person name="Pepin K.H."/>
            <person name="Johnson M."/>
            <person name="Bhonagiri V."/>
            <person name="Nash W.E."/>
            <person name="Warren W."/>
            <person name="Chinwalla A."/>
            <person name="Mardis E.R."/>
            <person name="Wilson R.K."/>
        </authorList>
    </citation>
    <scope>NUCLEOTIDE SEQUENCE [LARGE SCALE GENOMIC DNA]</scope>
    <source>
        <strain evidence="1 2">NJ9703</strain>
    </source>
</reference>
<dbReference type="Pfam" id="PF04384">
    <property type="entry name" value="Fe-S_assembly"/>
    <property type="match status" value="1"/>
</dbReference>